<evidence type="ECO:0000313" key="3">
    <source>
        <dbReference type="Proteomes" id="UP000499080"/>
    </source>
</evidence>
<dbReference type="OrthoDB" id="5984724at2759"/>
<proteinExistence type="predicted"/>
<comment type="caution">
    <text evidence="2">The sequence shown here is derived from an EMBL/GenBank/DDBJ whole genome shotgun (WGS) entry which is preliminary data.</text>
</comment>
<protein>
    <submittedName>
        <fullName evidence="2">Uncharacterized protein</fullName>
    </submittedName>
</protein>
<feature type="region of interest" description="Disordered" evidence="1">
    <location>
        <begin position="139"/>
        <end position="162"/>
    </location>
</feature>
<accession>A0A4Y1ZPV6</accession>
<keyword evidence="3" id="KW-1185">Reference proteome</keyword>
<evidence type="ECO:0000256" key="1">
    <source>
        <dbReference type="SAM" id="MobiDB-lite"/>
    </source>
</evidence>
<dbReference type="EMBL" id="BGPR01076453">
    <property type="protein sequence ID" value="GBL61063.1"/>
    <property type="molecule type" value="Genomic_DNA"/>
</dbReference>
<organism evidence="2 3">
    <name type="scientific">Araneus ventricosus</name>
    <name type="common">Orbweaver spider</name>
    <name type="synonym">Epeira ventricosa</name>
    <dbReference type="NCBI Taxonomy" id="182803"/>
    <lineage>
        <taxon>Eukaryota</taxon>
        <taxon>Metazoa</taxon>
        <taxon>Ecdysozoa</taxon>
        <taxon>Arthropoda</taxon>
        <taxon>Chelicerata</taxon>
        <taxon>Arachnida</taxon>
        <taxon>Araneae</taxon>
        <taxon>Araneomorphae</taxon>
        <taxon>Entelegynae</taxon>
        <taxon>Araneoidea</taxon>
        <taxon>Araneidae</taxon>
        <taxon>Araneus</taxon>
    </lineage>
</organism>
<sequence>MTITELNRKQTAYKNKLKKIERFVNAFQAIDGTKDYIELTSKLNSINDILKELDNLQNEFCALPDKIELNNSLEILSDMEEDAEKFKVRTRQTSMNLALPSDPLCPEGSRHLPTRTLVQITAEGINLEPSLFLEVDSPGLNSRPTPCHPRRHHKIQLPERTK</sequence>
<evidence type="ECO:0000313" key="2">
    <source>
        <dbReference type="EMBL" id="GBL61063.1"/>
    </source>
</evidence>
<name>A0A4Y1ZPV6_ARAVE</name>
<gene>
    <name evidence="2" type="ORF">AVEN_49931_1</name>
</gene>
<reference evidence="2 3" key="1">
    <citation type="journal article" date="2019" name="Sci. Rep.">
        <title>Orb-weaving spider Araneus ventricosus genome elucidates the spidroin gene catalogue.</title>
        <authorList>
            <person name="Kono N."/>
            <person name="Nakamura H."/>
            <person name="Ohtoshi R."/>
            <person name="Moran D.A.P."/>
            <person name="Shinohara A."/>
            <person name="Yoshida Y."/>
            <person name="Fujiwara M."/>
            <person name="Mori M."/>
            <person name="Tomita M."/>
            <person name="Arakawa K."/>
        </authorList>
    </citation>
    <scope>NUCLEOTIDE SEQUENCE [LARGE SCALE GENOMIC DNA]</scope>
</reference>
<dbReference type="AlphaFoldDB" id="A0A4Y1ZPV6"/>
<dbReference type="Proteomes" id="UP000499080">
    <property type="component" value="Unassembled WGS sequence"/>
</dbReference>